<dbReference type="AlphaFoldDB" id="A0A921FXF0"/>
<feature type="domain" description="Calcineurin-like phosphoesterase" evidence="1">
    <location>
        <begin position="1"/>
        <end position="196"/>
    </location>
</feature>
<reference evidence="2" key="2">
    <citation type="submission" date="2021-09" db="EMBL/GenBank/DDBJ databases">
        <authorList>
            <person name="Gilroy R."/>
        </authorList>
    </citation>
    <scope>NUCLEOTIDE SEQUENCE</scope>
    <source>
        <strain evidence="2">CHK171-7178</strain>
    </source>
</reference>
<evidence type="ECO:0000259" key="1">
    <source>
        <dbReference type="Pfam" id="PF00149"/>
    </source>
</evidence>
<evidence type="ECO:0000313" key="2">
    <source>
        <dbReference type="EMBL" id="HJF30707.1"/>
    </source>
</evidence>
<evidence type="ECO:0000313" key="3">
    <source>
        <dbReference type="Proteomes" id="UP000698173"/>
    </source>
</evidence>
<protein>
    <submittedName>
        <fullName evidence="2">Bis(5'-nucleosyl)-tetraphosphatase PrpE</fullName>
    </submittedName>
</protein>
<dbReference type="EMBL" id="DYWT01000046">
    <property type="protein sequence ID" value="HJF30707.1"/>
    <property type="molecule type" value="Genomic_DNA"/>
</dbReference>
<dbReference type="PANTHER" id="PTHR42850">
    <property type="entry name" value="METALLOPHOSPHOESTERASE"/>
    <property type="match status" value="1"/>
</dbReference>
<dbReference type="GO" id="GO:0005737">
    <property type="term" value="C:cytoplasm"/>
    <property type="evidence" value="ECO:0007669"/>
    <property type="project" value="TreeGrafter"/>
</dbReference>
<sequence length="246" mass="27939">MKYDIVGDIHGCYEEFLSLIQKLGYSMVTGIPLHSEGRKLVFVGDAMDRGPDSLKMMNLLFKIQNEDTLLYSPGNHCNKLYRFAKGNQVQPTHGLETTIAELDALSNVERKRFLTNYRQFYEALPLYHILNDGNLVIAHAGIREEMIGAPYSEKIRVFVLYGDITGKKLPDGRPLRRDWAKYYKGKSFVVYGHTPVKEARFVNNTANVDTGCVFGGNLTALRFPEMEIISTPSLQPFIPEKFTSFD</sequence>
<dbReference type="Proteomes" id="UP000698173">
    <property type="component" value="Unassembled WGS sequence"/>
</dbReference>
<dbReference type="PRINTS" id="PR00114">
    <property type="entry name" value="STPHPHTASE"/>
</dbReference>
<comment type="caution">
    <text evidence="2">The sequence shown here is derived from an EMBL/GenBank/DDBJ whole genome shotgun (WGS) entry which is preliminary data.</text>
</comment>
<dbReference type="GO" id="GO:0016791">
    <property type="term" value="F:phosphatase activity"/>
    <property type="evidence" value="ECO:0007669"/>
    <property type="project" value="TreeGrafter"/>
</dbReference>
<dbReference type="PANTHER" id="PTHR42850:SF7">
    <property type="entry name" value="BIS(5'-NUCLEOSYL)-TETRAPHOSPHATASE PRPE [ASYMMETRICAL]"/>
    <property type="match status" value="1"/>
</dbReference>
<dbReference type="InterPro" id="IPR006186">
    <property type="entry name" value="Ser/Thr-sp_prot-phosphatase"/>
</dbReference>
<dbReference type="Pfam" id="PF00149">
    <property type="entry name" value="Metallophos"/>
    <property type="match status" value="1"/>
</dbReference>
<name>A0A921FXF0_SPOPS</name>
<dbReference type="InterPro" id="IPR029052">
    <property type="entry name" value="Metallo-depent_PP-like"/>
</dbReference>
<dbReference type="SUPFAM" id="SSF56300">
    <property type="entry name" value="Metallo-dependent phosphatases"/>
    <property type="match status" value="1"/>
</dbReference>
<accession>A0A921FXF0</accession>
<organism evidence="2 3">
    <name type="scientific">Sporosarcina psychrophila</name>
    <name type="common">Bacillus psychrophilus</name>
    <dbReference type="NCBI Taxonomy" id="1476"/>
    <lineage>
        <taxon>Bacteria</taxon>
        <taxon>Bacillati</taxon>
        <taxon>Bacillota</taxon>
        <taxon>Bacilli</taxon>
        <taxon>Bacillales</taxon>
        <taxon>Caryophanaceae</taxon>
        <taxon>Sporosarcina</taxon>
    </lineage>
</organism>
<dbReference type="InterPro" id="IPR004843">
    <property type="entry name" value="Calcineurin-like_PHP"/>
</dbReference>
<reference evidence="2" key="1">
    <citation type="journal article" date="2021" name="PeerJ">
        <title>Extensive microbial diversity within the chicken gut microbiome revealed by metagenomics and culture.</title>
        <authorList>
            <person name="Gilroy R."/>
            <person name="Ravi A."/>
            <person name="Getino M."/>
            <person name="Pursley I."/>
            <person name="Horton D.L."/>
            <person name="Alikhan N.F."/>
            <person name="Baker D."/>
            <person name="Gharbi K."/>
            <person name="Hall N."/>
            <person name="Watson M."/>
            <person name="Adriaenssens E.M."/>
            <person name="Foster-Nyarko E."/>
            <person name="Jarju S."/>
            <person name="Secka A."/>
            <person name="Antonio M."/>
            <person name="Oren A."/>
            <person name="Chaudhuri R.R."/>
            <person name="La Ragione R."/>
            <person name="Hildebrand F."/>
            <person name="Pallen M.J."/>
        </authorList>
    </citation>
    <scope>NUCLEOTIDE SEQUENCE</scope>
    <source>
        <strain evidence="2">CHK171-7178</strain>
    </source>
</reference>
<proteinExistence type="predicted"/>
<dbReference type="InterPro" id="IPR050126">
    <property type="entry name" value="Ap4A_hydrolase"/>
</dbReference>
<dbReference type="NCBIfam" id="NF010148">
    <property type="entry name" value="PRK13625.1"/>
    <property type="match status" value="1"/>
</dbReference>
<gene>
    <name evidence="2" type="primary">prpE</name>
    <name evidence="2" type="ORF">K8V56_02860</name>
</gene>
<dbReference type="CDD" id="cd07423">
    <property type="entry name" value="MPP_Prp_like"/>
    <property type="match status" value="1"/>
</dbReference>
<dbReference type="Gene3D" id="3.60.21.10">
    <property type="match status" value="1"/>
</dbReference>
<dbReference type="InterPro" id="IPR041780">
    <property type="entry name" value="MPP_PrpE-like"/>
</dbReference>